<evidence type="ECO:0008006" key="4">
    <source>
        <dbReference type="Google" id="ProtNLM"/>
    </source>
</evidence>
<reference evidence="2 3" key="1">
    <citation type="submission" date="2018-06" db="EMBL/GenBank/DDBJ databases">
        <title>Mucibacter soli gen. nov., sp. nov., a new member of the family Chitinophagaceae producing mucin.</title>
        <authorList>
            <person name="Kim M.-K."/>
            <person name="Park S."/>
            <person name="Kim T.-S."/>
            <person name="Joung Y."/>
            <person name="Han J.-H."/>
            <person name="Kim S.B."/>
        </authorList>
    </citation>
    <scope>NUCLEOTIDE SEQUENCE [LARGE SCALE GENOMIC DNA]</scope>
    <source>
        <strain evidence="2 3">R1-15</strain>
    </source>
</reference>
<dbReference type="OrthoDB" id="675873at2"/>
<name>A0A2W2A6N6_9BACT</name>
<dbReference type="EMBL" id="QKTW01000028">
    <property type="protein sequence ID" value="PZF70931.1"/>
    <property type="molecule type" value="Genomic_DNA"/>
</dbReference>
<dbReference type="InterPro" id="IPR022134">
    <property type="entry name" value="DUF3667"/>
</dbReference>
<feature type="transmembrane region" description="Helical" evidence="1">
    <location>
        <begin position="238"/>
        <end position="256"/>
    </location>
</feature>
<feature type="transmembrane region" description="Helical" evidence="1">
    <location>
        <begin position="117"/>
        <end position="135"/>
    </location>
</feature>
<keyword evidence="1" id="KW-1133">Transmembrane helix</keyword>
<keyword evidence="1" id="KW-0812">Transmembrane</keyword>
<comment type="caution">
    <text evidence="2">The sequence shown here is derived from an EMBL/GenBank/DDBJ whole genome shotgun (WGS) entry which is preliminary data.</text>
</comment>
<sequence>MKMSYNPEINLVGLCFFIILIYISVDHHTPKHMSHNPHETIICPNCGYHASYNYCAECGQETHLHKETFLGLIAHFIGHYFHYDSKFWKTMKLLWFHPGALTIAYAKKQRNRFIPPISLYIFISFVFFFTIISFSHNSGPSTEDLQQLRADSARIARNEALMKRDSAQSPHYKTQVKNSLLNASIRLNNIDSEKNRELTEKMNHMVPKFFFFMIPLMAVLLNFLFFRRKDLYFVDHAVFSLHYHSFWFSAMLLAWLDPFANLVPWLSSIIGWLSVMGVTVYFVFAIRNVYKASWLKSILSALSISIVYLIVLIAVFVASTYYFAET</sequence>
<feature type="transmembrane region" description="Helical" evidence="1">
    <location>
        <begin position="209"/>
        <end position="226"/>
    </location>
</feature>
<accession>A0A2W2A6N6</accession>
<evidence type="ECO:0000256" key="1">
    <source>
        <dbReference type="SAM" id="Phobius"/>
    </source>
</evidence>
<keyword evidence="1" id="KW-0472">Membrane</keyword>
<evidence type="ECO:0000313" key="2">
    <source>
        <dbReference type="EMBL" id="PZF70931.1"/>
    </source>
</evidence>
<dbReference type="AlphaFoldDB" id="A0A2W2A6N6"/>
<evidence type="ECO:0000313" key="3">
    <source>
        <dbReference type="Proteomes" id="UP000248745"/>
    </source>
</evidence>
<feature type="transmembrane region" description="Helical" evidence="1">
    <location>
        <begin position="298"/>
        <end position="324"/>
    </location>
</feature>
<dbReference type="Pfam" id="PF12412">
    <property type="entry name" value="DUF3667"/>
    <property type="match status" value="1"/>
</dbReference>
<feature type="transmembrane region" description="Helical" evidence="1">
    <location>
        <begin position="6"/>
        <end position="25"/>
    </location>
</feature>
<gene>
    <name evidence="2" type="ORF">DN068_21125</name>
</gene>
<dbReference type="Proteomes" id="UP000248745">
    <property type="component" value="Unassembled WGS sequence"/>
</dbReference>
<keyword evidence="3" id="KW-1185">Reference proteome</keyword>
<protein>
    <recommendedName>
        <fullName evidence="4">DUF3667 domain-containing protein</fullName>
    </recommendedName>
</protein>
<feature type="transmembrane region" description="Helical" evidence="1">
    <location>
        <begin position="262"/>
        <end position="286"/>
    </location>
</feature>
<organism evidence="2 3">
    <name type="scientific">Taibaiella soli</name>
    <dbReference type="NCBI Taxonomy" id="1649169"/>
    <lineage>
        <taxon>Bacteria</taxon>
        <taxon>Pseudomonadati</taxon>
        <taxon>Bacteroidota</taxon>
        <taxon>Chitinophagia</taxon>
        <taxon>Chitinophagales</taxon>
        <taxon>Chitinophagaceae</taxon>
        <taxon>Taibaiella</taxon>
    </lineage>
</organism>
<proteinExistence type="predicted"/>